<evidence type="ECO:0000259" key="4">
    <source>
        <dbReference type="Pfam" id="PF13439"/>
    </source>
</evidence>
<dbReference type="GO" id="GO:0102710">
    <property type="term" value="F:D-inositol-3-phosphate glycosyltransferase activity"/>
    <property type="evidence" value="ECO:0007669"/>
    <property type="project" value="UniProtKB-EC"/>
</dbReference>
<evidence type="ECO:0000256" key="1">
    <source>
        <dbReference type="ARBA" id="ARBA00022676"/>
    </source>
</evidence>
<reference evidence="5" key="1">
    <citation type="submission" date="2021-12" db="EMBL/GenBank/DDBJ databases">
        <authorList>
            <person name="Rodrigo-Torres L."/>
            <person name="Arahal R. D."/>
            <person name="Lucena T."/>
        </authorList>
    </citation>
    <scope>NUCLEOTIDE SEQUENCE</scope>
    <source>
        <strain evidence="5">CECT 8419</strain>
    </source>
</reference>
<dbReference type="EMBL" id="CAKLPZ010000004">
    <property type="protein sequence ID" value="CAH1001943.1"/>
    <property type="molecule type" value="Genomic_DNA"/>
</dbReference>
<keyword evidence="2 5" id="KW-0808">Transferase</keyword>
<sequence>MSRQTIVCFGPGPKFKGGISNYNTSLAKALDRRGDCDVHIVSWTQQYPAIIPREFVDKTSRVDLLEGTNVKVQYVLNYNNPLSWQQTYRRIVALQPAKVIIQWAIAIQGIPLGYLARQLRKHPEIEVVFDLHFVIQKENSSLDRRLTRFGIARADTFIAHAYKTVDELKELFPQREFAVTEAGTRVPGPTNIIKLYHPIYELFAPQDDFDVAAFKRANQLREHVFLFFGFIRKYKGLHNVIRSFAQLAERRDDVSLIICGESFWDTLQADKWSTRLKNTLFGFAKKLFLAKSDDERDYRPLELLDTLGIRDRVMVKNEFVANEEVHKYFQASDAVVLFYSYATPSGVESISYNFQLPAVATRVGHFPETIKDGFNGYLAEPENIDDMARQLERMITAPIPRENVRATTEDMSWDNYAAAILA</sequence>
<dbReference type="InterPro" id="IPR001296">
    <property type="entry name" value="Glyco_trans_1"/>
</dbReference>
<dbReference type="RefSeq" id="WP_238751805.1">
    <property type="nucleotide sequence ID" value="NZ_CAKLPZ010000004.1"/>
</dbReference>
<keyword evidence="6" id="KW-1185">Reference proteome</keyword>
<name>A0ABN8F4T9_9BACT</name>
<evidence type="ECO:0000256" key="2">
    <source>
        <dbReference type="ARBA" id="ARBA00022679"/>
    </source>
</evidence>
<dbReference type="InterPro" id="IPR028098">
    <property type="entry name" value="Glyco_trans_4-like_N"/>
</dbReference>
<evidence type="ECO:0000313" key="6">
    <source>
        <dbReference type="Proteomes" id="UP000837803"/>
    </source>
</evidence>
<feature type="domain" description="Glycosyltransferase subfamily 4-like N-terminal" evidence="4">
    <location>
        <begin position="17"/>
        <end position="173"/>
    </location>
</feature>
<protein>
    <submittedName>
        <fullName evidence="5">D-inositol-3-phosphate glycosyltransferase</fullName>
        <ecNumber evidence="5">2.4.1.250</ecNumber>
    </submittedName>
</protein>
<dbReference type="Pfam" id="PF00534">
    <property type="entry name" value="Glycos_transf_1"/>
    <property type="match status" value="1"/>
</dbReference>
<dbReference type="PANTHER" id="PTHR12526:SF510">
    <property type="entry name" value="D-INOSITOL 3-PHOSPHATE GLYCOSYLTRANSFERASE"/>
    <property type="match status" value="1"/>
</dbReference>
<comment type="caution">
    <text evidence="5">The sequence shown here is derived from an EMBL/GenBank/DDBJ whole genome shotgun (WGS) entry which is preliminary data.</text>
</comment>
<proteinExistence type="predicted"/>
<dbReference type="Proteomes" id="UP000837803">
    <property type="component" value="Unassembled WGS sequence"/>
</dbReference>
<organism evidence="5 6">
    <name type="scientific">Neolewinella maritima</name>
    <dbReference type="NCBI Taxonomy" id="1383882"/>
    <lineage>
        <taxon>Bacteria</taxon>
        <taxon>Pseudomonadati</taxon>
        <taxon>Bacteroidota</taxon>
        <taxon>Saprospiria</taxon>
        <taxon>Saprospirales</taxon>
        <taxon>Lewinellaceae</taxon>
        <taxon>Neolewinella</taxon>
    </lineage>
</organism>
<dbReference type="SUPFAM" id="SSF53756">
    <property type="entry name" value="UDP-Glycosyltransferase/glycogen phosphorylase"/>
    <property type="match status" value="1"/>
</dbReference>
<feature type="domain" description="Glycosyl transferase family 1" evidence="3">
    <location>
        <begin position="214"/>
        <end position="406"/>
    </location>
</feature>
<evidence type="ECO:0000259" key="3">
    <source>
        <dbReference type="Pfam" id="PF00534"/>
    </source>
</evidence>
<keyword evidence="1 5" id="KW-0328">Glycosyltransferase</keyword>
<dbReference type="EC" id="2.4.1.250" evidence="5"/>
<accession>A0ABN8F4T9</accession>
<dbReference type="PANTHER" id="PTHR12526">
    <property type="entry name" value="GLYCOSYLTRANSFERASE"/>
    <property type="match status" value="1"/>
</dbReference>
<dbReference type="Gene3D" id="3.40.50.2000">
    <property type="entry name" value="Glycogen Phosphorylase B"/>
    <property type="match status" value="2"/>
</dbReference>
<gene>
    <name evidence="5" type="primary">mshA_5</name>
    <name evidence="5" type="ORF">LEM8419_02858</name>
</gene>
<dbReference type="Pfam" id="PF13439">
    <property type="entry name" value="Glyco_transf_4"/>
    <property type="match status" value="1"/>
</dbReference>
<evidence type="ECO:0000313" key="5">
    <source>
        <dbReference type="EMBL" id="CAH1001943.1"/>
    </source>
</evidence>